<evidence type="ECO:0000313" key="5">
    <source>
        <dbReference type="Proteomes" id="UP000757435"/>
    </source>
</evidence>
<dbReference type="Pfam" id="PF13561">
    <property type="entry name" value="adh_short_C2"/>
    <property type="match status" value="1"/>
</dbReference>
<reference evidence="4" key="2">
    <citation type="journal article" date="2022" name="Microbiol. Resour. Announc.">
        <title>Metagenome Sequencing to Explore Phylogenomics of Terrestrial Cyanobacteria.</title>
        <authorList>
            <person name="Ward R.D."/>
            <person name="Stajich J.E."/>
            <person name="Johansen J.R."/>
            <person name="Huntemann M."/>
            <person name="Clum A."/>
            <person name="Foster B."/>
            <person name="Foster B."/>
            <person name="Roux S."/>
            <person name="Palaniappan K."/>
            <person name="Varghese N."/>
            <person name="Mukherjee S."/>
            <person name="Reddy T.B.K."/>
            <person name="Daum C."/>
            <person name="Copeland A."/>
            <person name="Chen I.A."/>
            <person name="Ivanova N.N."/>
            <person name="Kyrpides N.C."/>
            <person name="Shapiro N."/>
            <person name="Eloe-Fadrosh E.A."/>
            <person name="Pietrasiak N."/>
        </authorList>
    </citation>
    <scope>NUCLEOTIDE SEQUENCE</scope>
    <source>
        <strain evidence="4">UHER 2000/2452</strain>
    </source>
</reference>
<dbReference type="InterPro" id="IPR002347">
    <property type="entry name" value="SDR_fam"/>
</dbReference>
<dbReference type="SMART" id="SM00822">
    <property type="entry name" value="PKS_KR"/>
    <property type="match status" value="1"/>
</dbReference>
<sequence>MAVALITGGSSGIGQAAAMLFAQRGYQVAIAARRTQPLEAVRQAIADAGCKVMSVTADVAVSSEVNQMVDAVIAAWGQIDTLIHAAGIAHEGTLLDTTEAQWDETININLKGTYLVNQSVLKHMVDRGRGSIVNVASDAGLTGGRNLAAYCASKGGVVLLTKAMALDHARQGVRVNALCPGPVDTPMTAGMSATEMAHWQAMLPIQRFASAAEIAEAAYFLAHAEYATGSCLSIDGGNTAGGSI</sequence>
<dbReference type="PANTHER" id="PTHR42760">
    <property type="entry name" value="SHORT-CHAIN DEHYDROGENASES/REDUCTASES FAMILY MEMBER"/>
    <property type="match status" value="1"/>
</dbReference>
<dbReference type="GO" id="GO:0006633">
    <property type="term" value="P:fatty acid biosynthetic process"/>
    <property type="evidence" value="ECO:0007669"/>
    <property type="project" value="TreeGrafter"/>
</dbReference>
<reference evidence="4" key="1">
    <citation type="submission" date="2021-05" db="EMBL/GenBank/DDBJ databases">
        <authorList>
            <person name="Pietrasiak N."/>
            <person name="Ward R."/>
            <person name="Stajich J.E."/>
            <person name="Kurbessoian T."/>
        </authorList>
    </citation>
    <scope>NUCLEOTIDE SEQUENCE</scope>
    <source>
        <strain evidence="4">UHER 2000/2452</strain>
    </source>
</reference>
<dbReference type="SUPFAM" id="SSF51735">
    <property type="entry name" value="NAD(P)-binding Rossmann-fold domains"/>
    <property type="match status" value="1"/>
</dbReference>
<gene>
    <name evidence="4" type="ORF">KME15_26720</name>
</gene>
<dbReference type="PROSITE" id="PS00061">
    <property type="entry name" value="ADH_SHORT"/>
    <property type="match status" value="1"/>
</dbReference>
<dbReference type="Proteomes" id="UP000757435">
    <property type="component" value="Unassembled WGS sequence"/>
</dbReference>
<keyword evidence="2" id="KW-0560">Oxidoreductase</keyword>
<dbReference type="PRINTS" id="PR00080">
    <property type="entry name" value="SDRFAMILY"/>
</dbReference>
<comment type="similarity">
    <text evidence="1">Belongs to the short-chain dehydrogenases/reductases (SDR) family.</text>
</comment>
<evidence type="ECO:0000313" key="4">
    <source>
        <dbReference type="EMBL" id="MBW4662263.1"/>
    </source>
</evidence>
<dbReference type="CDD" id="cd05233">
    <property type="entry name" value="SDR_c"/>
    <property type="match status" value="1"/>
</dbReference>
<evidence type="ECO:0000256" key="2">
    <source>
        <dbReference type="ARBA" id="ARBA00023002"/>
    </source>
</evidence>
<feature type="domain" description="Ketoreductase" evidence="3">
    <location>
        <begin position="2"/>
        <end position="186"/>
    </location>
</feature>
<organism evidence="4 5">
    <name type="scientific">Drouetiella hepatica Uher 2000/2452</name>
    <dbReference type="NCBI Taxonomy" id="904376"/>
    <lineage>
        <taxon>Bacteria</taxon>
        <taxon>Bacillati</taxon>
        <taxon>Cyanobacteriota</taxon>
        <taxon>Cyanophyceae</taxon>
        <taxon>Oculatellales</taxon>
        <taxon>Oculatellaceae</taxon>
        <taxon>Drouetiella</taxon>
    </lineage>
</organism>
<evidence type="ECO:0000256" key="1">
    <source>
        <dbReference type="ARBA" id="ARBA00006484"/>
    </source>
</evidence>
<dbReference type="PANTHER" id="PTHR42760:SF133">
    <property type="entry name" value="3-OXOACYL-[ACYL-CARRIER-PROTEIN] REDUCTASE"/>
    <property type="match status" value="1"/>
</dbReference>
<dbReference type="EMBL" id="JAHHHD010000065">
    <property type="protein sequence ID" value="MBW4662263.1"/>
    <property type="molecule type" value="Genomic_DNA"/>
</dbReference>
<dbReference type="AlphaFoldDB" id="A0A951QGM0"/>
<comment type="caution">
    <text evidence="4">The sequence shown here is derived from an EMBL/GenBank/DDBJ whole genome shotgun (WGS) entry which is preliminary data.</text>
</comment>
<proteinExistence type="inferred from homology"/>
<dbReference type="GO" id="GO:0048038">
    <property type="term" value="F:quinone binding"/>
    <property type="evidence" value="ECO:0007669"/>
    <property type="project" value="TreeGrafter"/>
</dbReference>
<dbReference type="Gene3D" id="3.40.50.720">
    <property type="entry name" value="NAD(P)-binding Rossmann-like Domain"/>
    <property type="match status" value="1"/>
</dbReference>
<dbReference type="GO" id="GO:0016616">
    <property type="term" value="F:oxidoreductase activity, acting on the CH-OH group of donors, NAD or NADP as acceptor"/>
    <property type="evidence" value="ECO:0007669"/>
    <property type="project" value="UniProtKB-ARBA"/>
</dbReference>
<dbReference type="FunFam" id="3.40.50.720:FF:000084">
    <property type="entry name" value="Short-chain dehydrogenase reductase"/>
    <property type="match status" value="1"/>
</dbReference>
<dbReference type="InterPro" id="IPR020904">
    <property type="entry name" value="Sc_DH/Rdtase_CS"/>
</dbReference>
<accession>A0A951QGM0</accession>
<dbReference type="PRINTS" id="PR00081">
    <property type="entry name" value="GDHRDH"/>
</dbReference>
<dbReference type="InterPro" id="IPR036291">
    <property type="entry name" value="NAD(P)-bd_dom_sf"/>
</dbReference>
<name>A0A951QGM0_9CYAN</name>
<protein>
    <submittedName>
        <fullName evidence="4">SDR family oxidoreductase</fullName>
    </submittedName>
</protein>
<evidence type="ECO:0000259" key="3">
    <source>
        <dbReference type="SMART" id="SM00822"/>
    </source>
</evidence>
<dbReference type="InterPro" id="IPR057326">
    <property type="entry name" value="KR_dom"/>
</dbReference>